<evidence type="ECO:0000256" key="3">
    <source>
        <dbReference type="ARBA" id="ARBA00022548"/>
    </source>
</evidence>
<evidence type="ECO:0000256" key="13">
    <source>
        <dbReference type="ARBA" id="ARBA00049723"/>
    </source>
</evidence>
<evidence type="ECO:0000259" key="17">
    <source>
        <dbReference type="Pfam" id="PF00732"/>
    </source>
</evidence>
<dbReference type="RefSeq" id="WP_344054367.1">
    <property type="nucleotide sequence ID" value="NZ_BAAAPK010000001.1"/>
</dbReference>
<dbReference type="PANTHER" id="PTHR47470:SF1">
    <property type="entry name" value="FAD-DEPENDENT OXIDOREDUCTASE 2 FAD BINDING DOMAIN-CONTAINING PROTEIN"/>
    <property type="match status" value="1"/>
</dbReference>
<evidence type="ECO:0000256" key="10">
    <source>
        <dbReference type="ARBA" id="ARBA00023235"/>
    </source>
</evidence>
<dbReference type="EC" id="5.3.3.1" evidence="11"/>
<keyword evidence="9" id="KW-0753">Steroid metabolism</keyword>
<dbReference type="InterPro" id="IPR052542">
    <property type="entry name" value="Cholesterol_Oxidase"/>
</dbReference>
<evidence type="ECO:0000256" key="7">
    <source>
        <dbReference type="ARBA" id="ARBA00023098"/>
    </source>
</evidence>
<feature type="domain" description="Glucose-methanol-choline oxidoreductase N-terminal" evidence="17">
    <location>
        <begin position="84"/>
        <end position="291"/>
    </location>
</feature>
<dbReference type="InterPro" id="IPR000172">
    <property type="entry name" value="GMC_OxRdtase_N"/>
</dbReference>
<dbReference type="InterPro" id="IPR007867">
    <property type="entry name" value="GMC_OxRtase_C"/>
</dbReference>
<protein>
    <recommendedName>
        <fullName evidence="14">Cholesterol oxidase</fullName>
        <ecNumber evidence="13">1.1.3.6</ecNumber>
        <ecNumber evidence="11">5.3.3.1</ecNumber>
    </recommendedName>
    <alternativeName>
        <fullName evidence="15">Cholesterol isomerase</fullName>
    </alternativeName>
</protein>
<comment type="caution">
    <text evidence="19">The sequence shown here is derived from an EMBL/GenBank/DDBJ whole genome shotgun (WGS) entry which is preliminary data.</text>
</comment>
<dbReference type="SUPFAM" id="SSF51905">
    <property type="entry name" value="FAD/NAD(P)-binding domain"/>
    <property type="match status" value="1"/>
</dbReference>
<dbReference type="Gene3D" id="3.50.50.60">
    <property type="entry name" value="FAD/NAD(P)-binding domain"/>
    <property type="match status" value="3"/>
</dbReference>
<keyword evidence="3" id="KW-0153">Cholesterol metabolism</keyword>
<evidence type="ECO:0000256" key="16">
    <source>
        <dbReference type="SAM" id="MobiDB-lite"/>
    </source>
</evidence>
<evidence type="ECO:0000256" key="15">
    <source>
        <dbReference type="ARBA" id="ARBA00049778"/>
    </source>
</evidence>
<evidence type="ECO:0000256" key="2">
    <source>
        <dbReference type="ARBA" id="ARBA00010790"/>
    </source>
</evidence>
<evidence type="ECO:0000313" key="20">
    <source>
        <dbReference type="Proteomes" id="UP001500596"/>
    </source>
</evidence>
<reference evidence="19 20" key="1">
    <citation type="journal article" date="2019" name="Int. J. Syst. Evol. Microbiol.">
        <title>The Global Catalogue of Microorganisms (GCM) 10K type strain sequencing project: providing services to taxonomists for standard genome sequencing and annotation.</title>
        <authorList>
            <consortium name="The Broad Institute Genomics Platform"/>
            <consortium name="The Broad Institute Genome Sequencing Center for Infectious Disease"/>
            <person name="Wu L."/>
            <person name="Ma J."/>
        </authorList>
    </citation>
    <scope>NUCLEOTIDE SEQUENCE [LARGE SCALE GENOMIC DNA]</scope>
    <source>
        <strain evidence="19 20">JCM 15575</strain>
    </source>
</reference>
<evidence type="ECO:0000256" key="14">
    <source>
        <dbReference type="ARBA" id="ARBA00049744"/>
    </source>
</evidence>
<dbReference type="EMBL" id="BAAAPK010000001">
    <property type="protein sequence ID" value="GAA1677072.1"/>
    <property type="molecule type" value="Genomic_DNA"/>
</dbReference>
<keyword evidence="4" id="KW-0285">Flavoprotein</keyword>
<dbReference type="Pfam" id="PF05199">
    <property type="entry name" value="GMC_oxred_C"/>
    <property type="match status" value="1"/>
</dbReference>
<evidence type="ECO:0000256" key="8">
    <source>
        <dbReference type="ARBA" id="ARBA00023166"/>
    </source>
</evidence>
<evidence type="ECO:0000259" key="18">
    <source>
        <dbReference type="Pfam" id="PF05199"/>
    </source>
</evidence>
<dbReference type="PANTHER" id="PTHR47470">
    <property type="entry name" value="CHOLESTEROL OXIDASE"/>
    <property type="match status" value="1"/>
</dbReference>
<keyword evidence="8" id="KW-1207">Sterol metabolism</keyword>
<evidence type="ECO:0000256" key="12">
    <source>
        <dbReference type="ARBA" id="ARBA00049645"/>
    </source>
</evidence>
<accession>A0ABN2GUL2</accession>
<dbReference type="EC" id="1.1.3.6" evidence="13"/>
<evidence type="ECO:0000256" key="9">
    <source>
        <dbReference type="ARBA" id="ARBA00023221"/>
    </source>
</evidence>
<evidence type="ECO:0000313" key="19">
    <source>
        <dbReference type="EMBL" id="GAA1677072.1"/>
    </source>
</evidence>
<evidence type="ECO:0000256" key="1">
    <source>
        <dbReference type="ARBA" id="ARBA00001974"/>
    </source>
</evidence>
<feature type="region of interest" description="Disordered" evidence="16">
    <location>
        <begin position="554"/>
        <end position="587"/>
    </location>
</feature>
<feature type="domain" description="Glucose-methanol-choline oxidoreductase C-terminal" evidence="18">
    <location>
        <begin position="490"/>
        <end position="547"/>
    </location>
</feature>
<comment type="pathway">
    <text evidence="12">Steroid metabolism; cholesterol degradation.</text>
</comment>
<evidence type="ECO:0000256" key="5">
    <source>
        <dbReference type="ARBA" id="ARBA00022827"/>
    </source>
</evidence>
<keyword evidence="7" id="KW-0443">Lipid metabolism</keyword>
<dbReference type="InterPro" id="IPR036188">
    <property type="entry name" value="FAD/NAD-bd_sf"/>
</dbReference>
<keyword evidence="10" id="KW-0413">Isomerase</keyword>
<proteinExistence type="inferred from homology"/>
<keyword evidence="20" id="KW-1185">Reference proteome</keyword>
<gene>
    <name evidence="19" type="ORF">GCM10009807_21290</name>
</gene>
<keyword evidence="5" id="KW-0274">FAD</keyword>
<dbReference type="Gene3D" id="3.30.410.10">
    <property type="entry name" value="Cholesterol Oxidase, domain 2"/>
    <property type="match status" value="1"/>
</dbReference>
<keyword evidence="6" id="KW-0560">Oxidoreductase</keyword>
<dbReference type="Pfam" id="PF00732">
    <property type="entry name" value="GMC_oxred_N"/>
    <property type="match status" value="1"/>
</dbReference>
<evidence type="ECO:0000256" key="6">
    <source>
        <dbReference type="ARBA" id="ARBA00023002"/>
    </source>
</evidence>
<dbReference type="Pfam" id="PF13450">
    <property type="entry name" value="NAD_binding_8"/>
    <property type="match status" value="1"/>
</dbReference>
<comment type="cofactor">
    <cofactor evidence="1">
        <name>FAD</name>
        <dbReference type="ChEBI" id="CHEBI:57692"/>
    </cofactor>
</comment>
<evidence type="ECO:0000256" key="11">
    <source>
        <dbReference type="ARBA" id="ARBA00038856"/>
    </source>
</evidence>
<name>A0ABN2GUL2_9MICO</name>
<evidence type="ECO:0000256" key="4">
    <source>
        <dbReference type="ARBA" id="ARBA00022630"/>
    </source>
</evidence>
<dbReference type="Proteomes" id="UP001500596">
    <property type="component" value="Unassembled WGS sequence"/>
</dbReference>
<comment type="similarity">
    <text evidence="2">Belongs to the GMC oxidoreductase family.</text>
</comment>
<organism evidence="19 20">
    <name type="scientific">Microbacterium lacus</name>
    <dbReference type="NCBI Taxonomy" id="415217"/>
    <lineage>
        <taxon>Bacteria</taxon>
        <taxon>Bacillati</taxon>
        <taxon>Actinomycetota</taxon>
        <taxon>Actinomycetes</taxon>
        <taxon>Micrococcales</taxon>
        <taxon>Microbacteriaceae</taxon>
        <taxon>Microbacterium</taxon>
    </lineage>
</organism>
<sequence length="799" mass="86686">MSQEQTVEYVDSLVVGSGFGGSVAAYRLASAGRSVVLMERGRPYPPGTFARTPSEFSENFWSPPDSLYGLFETWSFRGLEGVVSSGLGGGSLIYANVLLRKDPDWFVHDSPLPGGGYENWPISREDLDPHYDEVERMMGAAPYPYTDTSKTVAFEEAAHRAGLRTLRPPLAVSFAPEREGRPSVGLVAAAPYGNIHGSERFTCMLCGECDIGCNYGSKNTLDHTYLSAAAHAGADIRTLHEVKGFRRLDGAWEVRYRVHDPHTGVGIDRVINATRLILAAGTFGSTYLLLKNRASLPGLSTAIGTRFCGNGDLLGFLFNARESIERTAKARRLVSSRGPVITSAVRVGDRADGDDSDAKGRGYYVQDAGYPGFLNWLMELSQLRSVISRSTRVAARMLASRLFGEARSNVSRDLASAIGKVSLSSSSMPVLGMGRDLPDGMMYLEGGRLQIDWTTATSIDYFAHMRATMAKIAAELGAEYADNPLWWAKRVITVHPLGGAPMGRHPYEGVVDAWGKVFGTEDLWVLDGSVMPGPTGPNPSLTIAAFADRAVTRQLDSPIPRRRRTPVRSTPEERTPPMDAESPADPDATSVRFTEQMKGFVKLGASDPRDAYEDARLLDEKFMFELTISTPDIDGFVADPLHAGSASGFVDADVLGGQVPVERGWFNLFVQPGNAAERRMIYRLWITPDSGAPFTVLGVKDVHDDPGFDLWDDTTTLYVQLLTGHVPPPEGGERGDLLPVGHPEVTGAGLLRIKPLDFAKQMTTFRTTGPEGAAAVAGFGSLFLGQLWDTYAGLAARED</sequence>